<gene>
    <name evidence="3" type="ORF">ACFPRA_01430</name>
</gene>
<evidence type="ECO:0000313" key="3">
    <source>
        <dbReference type="EMBL" id="MFC5587569.1"/>
    </source>
</evidence>
<dbReference type="InterPro" id="IPR016032">
    <property type="entry name" value="Sig_transdc_resp-reg_C-effctor"/>
</dbReference>
<keyword evidence="1" id="KW-0805">Transcription regulation</keyword>
<evidence type="ECO:0000256" key="1">
    <source>
        <dbReference type="ARBA" id="ARBA00023015"/>
    </source>
</evidence>
<reference evidence="4" key="1">
    <citation type="journal article" date="2019" name="Int. J. Syst. Evol. Microbiol.">
        <title>The Global Catalogue of Microorganisms (GCM) 10K type strain sequencing project: providing services to taxonomists for standard genome sequencing and annotation.</title>
        <authorList>
            <consortium name="The Broad Institute Genomics Platform"/>
            <consortium name="The Broad Institute Genome Sequencing Center for Infectious Disease"/>
            <person name="Wu L."/>
            <person name="Ma J."/>
        </authorList>
    </citation>
    <scope>NUCLEOTIDE SEQUENCE [LARGE SCALE GENOMIC DNA]</scope>
    <source>
        <strain evidence="4">CGMCC 4.1434</strain>
    </source>
</reference>
<protein>
    <submittedName>
        <fullName evidence="3">Helix-turn-helix transcriptional regulator</fullName>
    </submittedName>
</protein>
<dbReference type="InterPro" id="IPR036388">
    <property type="entry name" value="WH-like_DNA-bd_sf"/>
</dbReference>
<dbReference type="SUPFAM" id="SSF46894">
    <property type="entry name" value="C-terminal effector domain of the bipartite response regulators"/>
    <property type="match status" value="1"/>
</dbReference>
<keyword evidence="2" id="KW-0804">Transcription</keyword>
<evidence type="ECO:0000313" key="4">
    <source>
        <dbReference type="Proteomes" id="UP001596109"/>
    </source>
</evidence>
<sequence>MTEKQIEQLLKDYHWMINSVKVMRENLRDAGDGLTAQYGIEAVMPKGKGEASDPVFREVIRRSKHHEKISGYESKVKMIQERIHVIEDVREAEVLHWILEGKGYSWIARHMGLSHTHIKRLFSSIARQMAENVQDVQNVQKCI</sequence>
<evidence type="ECO:0000256" key="2">
    <source>
        <dbReference type="ARBA" id="ARBA00023163"/>
    </source>
</evidence>
<comment type="caution">
    <text evidence="3">The sequence shown here is derived from an EMBL/GenBank/DDBJ whole genome shotgun (WGS) entry which is preliminary data.</text>
</comment>
<accession>A0ABW0TE46</accession>
<organism evidence="3 4">
    <name type="scientific">Sporosarcina soli</name>
    <dbReference type="NCBI Taxonomy" id="334736"/>
    <lineage>
        <taxon>Bacteria</taxon>
        <taxon>Bacillati</taxon>
        <taxon>Bacillota</taxon>
        <taxon>Bacilli</taxon>
        <taxon>Bacillales</taxon>
        <taxon>Caryophanaceae</taxon>
        <taxon>Sporosarcina</taxon>
    </lineage>
</organism>
<keyword evidence="4" id="KW-1185">Reference proteome</keyword>
<dbReference type="Proteomes" id="UP001596109">
    <property type="component" value="Unassembled WGS sequence"/>
</dbReference>
<dbReference type="Gene3D" id="1.10.10.10">
    <property type="entry name" value="Winged helix-like DNA-binding domain superfamily/Winged helix DNA-binding domain"/>
    <property type="match status" value="1"/>
</dbReference>
<proteinExistence type="predicted"/>
<dbReference type="RefSeq" id="WP_381429697.1">
    <property type="nucleotide sequence ID" value="NZ_JBHSNO010000001.1"/>
</dbReference>
<dbReference type="EMBL" id="JBHSNO010000001">
    <property type="protein sequence ID" value="MFC5587569.1"/>
    <property type="molecule type" value="Genomic_DNA"/>
</dbReference>
<name>A0ABW0TE46_9BACL</name>